<comment type="similarity">
    <text evidence="7">Belongs to the NAGSA dehydrogenase family. Type 1 subfamily.</text>
</comment>
<dbReference type="EC" id="1.2.1.38" evidence="7"/>
<sequence length="337" mass="36564">MIKVGIIGASGYTGGELLRLLVSHPDVRLELATSRSLAGKPVSSTHRHLTGFLDLKYENPGPEEIRERCDMVFVAVPHGTAMNYVPELLDGSTKVIDLSADYRLDIPVFEKIYGIKHIDPRKAVYGLVELHPEAAREEFVANPGCFPTGANLAAAPLAAAGLIDIAVFDSKTGISGAGISPTETSHYPNIAENIIPYKLTAHRHRAEILQELTRLDGKLRNISFTPHVIPSIRGILTTAHLFTKEPLSTGDVQEIYENFYMDKPFVRFPGGVPSLTAVRGSNFCDIGFEADKENNRVVVLSAIDNLVKGASGQAIQNMNLMFGLAEARGLWLPAAAP</sequence>
<dbReference type="InterPro" id="IPR000706">
    <property type="entry name" value="AGPR_type-1"/>
</dbReference>
<dbReference type="FunFam" id="3.30.360.10:FF:000014">
    <property type="entry name" value="N-acetyl-gamma-glutamyl-phosphate reductase"/>
    <property type="match status" value="1"/>
</dbReference>
<dbReference type="SUPFAM" id="SSF51735">
    <property type="entry name" value="NAD(P)-binding Rossmann-fold domains"/>
    <property type="match status" value="1"/>
</dbReference>
<dbReference type="Pfam" id="PF22698">
    <property type="entry name" value="Semialdhyde_dhC_1"/>
    <property type="match status" value="1"/>
</dbReference>
<dbReference type="GO" id="GO:0006526">
    <property type="term" value="P:L-arginine biosynthetic process"/>
    <property type="evidence" value="ECO:0007669"/>
    <property type="project" value="UniProtKB-UniRule"/>
</dbReference>
<dbReference type="SMART" id="SM00859">
    <property type="entry name" value="Semialdhyde_dh"/>
    <property type="match status" value="1"/>
</dbReference>
<keyword evidence="4 7" id="KW-0521">NADP</keyword>
<dbReference type="KEGG" id="msw:MSSIT_1030"/>
<dbReference type="Gene3D" id="3.40.50.720">
    <property type="entry name" value="NAD(P)-binding Rossmann-like Domain"/>
    <property type="match status" value="1"/>
</dbReference>
<keyword evidence="3 7" id="KW-0028">Amino-acid biosynthesis</keyword>
<dbReference type="Proteomes" id="UP000033111">
    <property type="component" value="Chromosome"/>
</dbReference>
<dbReference type="GO" id="GO:0051287">
    <property type="term" value="F:NAD binding"/>
    <property type="evidence" value="ECO:0007669"/>
    <property type="project" value="InterPro"/>
</dbReference>
<feature type="active site" evidence="7 8">
    <location>
        <position position="145"/>
    </location>
</feature>
<dbReference type="GO" id="GO:0003942">
    <property type="term" value="F:N-acetyl-gamma-glutamyl-phosphate reductase activity"/>
    <property type="evidence" value="ECO:0007669"/>
    <property type="project" value="UniProtKB-UniRule"/>
</dbReference>
<dbReference type="GO" id="GO:0005737">
    <property type="term" value="C:cytoplasm"/>
    <property type="evidence" value="ECO:0007669"/>
    <property type="project" value="UniProtKB-SubCell"/>
</dbReference>
<keyword evidence="7" id="KW-0963">Cytoplasm</keyword>
<proteinExistence type="inferred from homology"/>
<dbReference type="Pfam" id="PF01118">
    <property type="entry name" value="Semialdhyde_dh"/>
    <property type="match status" value="1"/>
</dbReference>
<dbReference type="UniPathway" id="UPA00068">
    <property type="reaction ID" value="UER00108"/>
</dbReference>
<evidence type="ECO:0000256" key="7">
    <source>
        <dbReference type="HAMAP-Rule" id="MF_00150"/>
    </source>
</evidence>
<dbReference type="SUPFAM" id="SSF55347">
    <property type="entry name" value="Glyceraldehyde-3-phosphate dehydrogenase-like, C-terminal domain"/>
    <property type="match status" value="1"/>
</dbReference>
<organism evidence="10 11">
    <name type="scientific">Methanosarcina siciliae T4/M</name>
    <dbReference type="NCBI Taxonomy" id="1434120"/>
    <lineage>
        <taxon>Archaea</taxon>
        <taxon>Methanobacteriati</taxon>
        <taxon>Methanobacteriota</taxon>
        <taxon>Stenosarchaea group</taxon>
        <taxon>Methanomicrobia</taxon>
        <taxon>Methanosarcinales</taxon>
        <taxon>Methanosarcinaceae</taxon>
        <taxon>Methanosarcina</taxon>
    </lineage>
</organism>
<comment type="subcellular location">
    <subcellularLocation>
        <location evidence="7">Cytoplasm</location>
    </subcellularLocation>
</comment>
<comment type="catalytic activity">
    <reaction evidence="6 7">
        <text>N-acetyl-L-glutamate 5-semialdehyde + phosphate + NADP(+) = N-acetyl-L-glutamyl 5-phosphate + NADPH + H(+)</text>
        <dbReference type="Rhea" id="RHEA:21588"/>
        <dbReference type="ChEBI" id="CHEBI:15378"/>
        <dbReference type="ChEBI" id="CHEBI:29123"/>
        <dbReference type="ChEBI" id="CHEBI:43474"/>
        <dbReference type="ChEBI" id="CHEBI:57783"/>
        <dbReference type="ChEBI" id="CHEBI:57936"/>
        <dbReference type="ChEBI" id="CHEBI:58349"/>
        <dbReference type="EC" id="1.2.1.38"/>
    </reaction>
</comment>
<gene>
    <name evidence="7" type="primary">argC</name>
    <name evidence="10" type="ORF">MSSIT_1030</name>
</gene>
<dbReference type="NCBIfam" id="TIGR01850">
    <property type="entry name" value="argC"/>
    <property type="match status" value="1"/>
</dbReference>
<evidence type="ECO:0000256" key="5">
    <source>
        <dbReference type="ARBA" id="ARBA00023002"/>
    </source>
</evidence>
<dbReference type="PANTHER" id="PTHR32338">
    <property type="entry name" value="N-ACETYL-GAMMA-GLUTAMYL-PHOSPHATE REDUCTASE, CHLOROPLASTIC-RELATED-RELATED"/>
    <property type="match status" value="1"/>
</dbReference>
<dbReference type="CDD" id="cd17895">
    <property type="entry name" value="AGPR_1_N"/>
    <property type="match status" value="1"/>
</dbReference>
<evidence type="ECO:0000256" key="1">
    <source>
        <dbReference type="ARBA" id="ARBA00004862"/>
    </source>
</evidence>
<keyword evidence="5 7" id="KW-0560">Oxidoreductase</keyword>
<dbReference type="PATRIC" id="fig|1434120.4.peg.1305"/>
<dbReference type="CDD" id="cd23934">
    <property type="entry name" value="AGPR_1_C"/>
    <property type="match status" value="1"/>
</dbReference>
<reference evidence="10 11" key="1">
    <citation type="submission" date="2014-07" db="EMBL/GenBank/DDBJ databases">
        <title>Methanogenic archaea and the global carbon cycle.</title>
        <authorList>
            <person name="Henriksen J.R."/>
            <person name="Luke J."/>
            <person name="Reinhart S."/>
            <person name="Benedict M.N."/>
            <person name="Youngblut N.D."/>
            <person name="Metcalf M.E."/>
            <person name="Whitaker R.J."/>
            <person name="Metcalf W.W."/>
        </authorList>
    </citation>
    <scope>NUCLEOTIDE SEQUENCE [LARGE SCALE GENOMIC DNA]</scope>
    <source>
        <strain evidence="10 11">T4/M</strain>
    </source>
</reference>
<dbReference type="RefSeq" id="WP_048170668.1">
    <property type="nucleotide sequence ID" value="NZ_CP009506.1"/>
</dbReference>
<dbReference type="HOGENOM" id="CLU_006384_0_1_2"/>
<dbReference type="InterPro" id="IPR050085">
    <property type="entry name" value="AGPR"/>
</dbReference>
<name>A0A0E3P2Y1_9EURY</name>
<feature type="domain" description="Semialdehyde dehydrogenase NAD-binding" evidence="9">
    <location>
        <begin position="3"/>
        <end position="138"/>
    </location>
</feature>
<comment type="pathway">
    <text evidence="1 7">Amino-acid biosynthesis; L-arginine biosynthesis; N(2)-acetyl-L-ornithine from L-glutamate: step 3/4.</text>
</comment>
<evidence type="ECO:0000313" key="10">
    <source>
        <dbReference type="EMBL" id="AKB27749.1"/>
    </source>
</evidence>
<evidence type="ECO:0000256" key="3">
    <source>
        <dbReference type="ARBA" id="ARBA00022605"/>
    </source>
</evidence>
<dbReference type="PANTHER" id="PTHR32338:SF10">
    <property type="entry name" value="N-ACETYL-GAMMA-GLUTAMYL-PHOSPHATE REDUCTASE, CHLOROPLASTIC-RELATED"/>
    <property type="match status" value="1"/>
</dbReference>
<keyword evidence="2 7" id="KW-0055">Arginine biosynthesis</keyword>
<dbReference type="HAMAP" id="MF_00150">
    <property type="entry name" value="ArgC_type1"/>
    <property type="match status" value="1"/>
</dbReference>
<dbReference type="OrthoDB" id="372053at2157"/>
<dbReference type="GeneID" id="24859821"/>
<evidence type="ECO:0000256" key="4">
    <source>
        <dbReference type="ARBA" id="ARBA00022857"/>
    </source>
</evidence>
<dbReference type="Gene3D" id="3.30.360.10">
    <property type="entry name" value="Dihydrodipicolinate Reductase, domain 2"/>
    <property type="match status" value="1"/>
</dbReference>
<dbReference type="GO" id="GO:0070401">
    <property type="term" value="F:NADP+ binding"/>
    <property type="evidence" value="ECO:0007669"/>
    <property type="project" value="InterPro"/>
</dbReference>
<protein>
    <recommendedName>
        <fullName evidence="7">N-acetyl-gamma-glutamyl-phosphate reductase</fullName>
        <shortName evidence="7">AGPR</shortName>
        <ecNumber evidence="7">1.2.1.38</ecNumber>
    </recommendedName>
    <alternativeName>
        <fullName evidence="7">N-acetyl-glutamate semialdehyde dehydrogenase</fullName>
        <shortName evidence="7">NAGSA dehydrogenase</shortName>
    </alternativeName>
</protein>
<evidence type="ECO:0000256" key="2">
    <source>
        <dbReference type="ARBA" id="ARBA00022571"/>
    </source>
</evidence>
<evidence type="ECO:0000256" key="6">
    <source>
        <dbReference type="ARBA" id="ARBA00050557"/>
    </source>
</evidence>
<keyword evidence="11" id="KW-1185">Reference proteome</keyword>
<dbReference type="InterPro" id="IPR000534">
    <property type="entry name" value="Semialdehyde_DH_NAD-bd"/>
</dbReference>
<dbReference type="InterPro" id="IPR023013">
    <property type="entry name" value="AGPR_AS"/>
</dbReference>
<evidence type="ECO:0000256" key="8">
    <source>
        <dbReference type="PROSITE-ProRule" id="PRU10010"/>
    </source>
</evidence>
<comment type="function">
    <text evidence="7">Catalyzes the NADPH-dependent reduction of N-acetyl-5-glutamyl phosphate to yield N-acetyl-L-glutamate 5-semialdehyde.</text>
</comment>
<accession>A0A0E3P2Y1</accession>
<evidence type="ECO:0000259" key="9">
    <source>
        <dbReference type="SMART" id="SM00859"/>
    </source>
</evidence>
<dbReference type="InterPro" id="IPR036291">
    <property type="entry name" value="NAD(P)-bd_dom_sf"/>
</dbReference>
<evidence type="ECO:0000313" key="11">
    <source>
        <dbReference type="Proteomes" id="UP000033111"/>
    </source>
</evidence>
<dbReference type="InterPro" id="IPR058924">
    <property type="entry name" value="AGPR_dimerisation_dom"/>
</dbReference>
<dbReference type="EMBL" id="CP009506">
    <property type="protein sequence ID" value="AKB27749.1"/>
    <property type="molecule type" value="Genomic_DNA"/>
</dbReference>
<dbReference type="PROSITE" id="PS01224">
    <property type="entry name" value="ARGC"/>
    <property type="match status" value="1"/>
</dbReference>
<dbReference type="AlphaFoldDB" id="A0A0E3P2Y1"/>